<evidence type="ECO:0000256" key="3">
    <source>
        <dbReference type="ARBA" id="ARBA00022679"/>
    </source>
</evidence>
<name>A0A1G7JBK1_9BACT</name>
<dbReference type="InterPro" id="IPR015422">
    <property type="entry name" value="PyrdxlP-dep_Trfase_small"/>
</dbReference>
<gene>
    <name evidence="10" type="ORF">SAMN04487996_109243</name>
</gene>
<keyword evidence="3" id="KW-0808">Transferase</keyword>
<dbReference type="SUPFAM" id="SSF53383">
    <property type="entry name" value="PLP-dependent transferases"/>
    <property type="match status" value="1"/>
</dbReference>
<sequence>MGHLLSELAMSDLSNLYPMKVYLDNAATTQLDPEVLEAMLPLMTEQFGNPSSIHSYGRAVRSSIERARKSIAAILNAAPAEIFFTSGGTEADNTAIRSSIETFGLTHAITSRIEHHAVLHTLEHLKKLGIIELSFVNLNAKGEVDLGHLDALLASKPRSLVSLMHGNNEIGNLLDLEAAGDICEKYDAIFHCDTVQTMGHYRHDLQKLKTNFIVGAAHKFNGPKGIGFLYMRPGIKINPFVHGGAQERNMRGGTENIYGIVGLAKALEIAYRDMDSHRTHIESLKSRMIGKLKDGIEGVAFNGNSADLDKSLYTVLNVSLPPSDISDMLLFNLDIAGIAVSGGSACSSGTDIGSHVLNELRIDENRANVRFSFGKYNTEAEIDYAAETLIGLYKKESVIL</sequence>
<dbReference type="InterPro" id="IPR000192">
    <property type="entry name" value="Aminotrans_V_dom"/>
</dbReference>
<evidence type="ECO:0000259" key="9">
    <source>
        <dbReference type="Pfam" id="PF00266"/>
    </source>
</evidence>
<keyword evidence="4" id="KW-0479">Metal-binding</keyword>
<dbReference type="Pfam" id="PF00266">
    <property type="entry name" value="Aminotran_5"/>
    <property type="match status" value="1"/>
</dbReference>
<dbReference type="PANTHER" id="PTHR11601:SF34">
    <property type="entry name" value="CYSTEINE DESULFURASE"/>
    <property type="match status" value="1"/>
</dbReference>
<dbReference type="STRING" id="659014.SAMN04487996_109243"/>
<evidence type="ECO:0000256" key="4">
    <source>
        <dbReference type="ARBA" id="ARBA00022723"/>
    </source>
</evidence>
<dbReference type="PANTHER" id="PTHR11601">
    <property type="entry name" value="CYSTEINE DESULFURYLASE FAMILY MEMBER"/>
    <property type="match status" value="1"/>
</dbReference>
<proteinExistence type="inferred from homology"/>
<dbReference type="GO" id="GO:0031071">
    <property type="term" value="F:cysteine desulfurase activity"/>
    <property type="evidence" value="ECO:0007669"/>
    <property type="project" value="UniProtKB-EC"/>
</dbReference>
<comment type="similarity">
    <text evidence="2">Belongs to the class-V pyridoxal-phosphate-dependent aminotransferase family. NifS/IscS subfamily.</text>
</comment>
<dbReference type="InterPro" id="IPR016454">
    <property type="entry name" value="Cysteine_dSase"/>
</dbReference>
<protein>
    <submittedName>
        <fullName evidence="10">Cysteine desulfurase</fullName>
    </submittedName>
</protein>
<organism evidence="10 11">
    <name type="scientific">Dyadobacter soli</name>
    <dbReference type="NCBI Taxonomy" id="659014"/>
    <lineage>
        <taxon>Bacteria</taxon>
        <taxon>Pseudomonadati</taxon>
        <taxon>Bacteroidota</taxon>
        <taxon>Cytophagia</taxon>
        <taxon>Cytophagales</taxon>
        <taxon>Spirosomataceae</taxon>
        <taxon>Dyadobacter</taxon>
    </lineage>
</organism>
<keyword evidence="7" id="KW-0411">Iron-sulfur</keyword>
<dbReference type="GO" id="GO:0046872">
    <property type="term" value="F:metal ion binding"/>
    <property type="evidence" value="ECO:0007669"/>
    <property type="project" value="UniProtKB-KW"/>
</dbReference>
<comment type="cofactor">
    <cofactor evidence="1">
        <name>pyridoxal 5'-phosphate</name>
        <dbReference type="ChEBI" id="CHEBI:597326"/>
    </cofactor>
</comment>
<dbReference type="Gene3D" id="3.90.1150.10">
    <property type="entry name" value="Aspartate Aminotransferase, domain 1"/>
    <property type="match status" value="1"/>
</dbReference>
<dbReference type="PIRSF" id="PIRSF005572">
    <property type="entry name" value="NifS"/>
    <property type="match status" value="1"/>
</dbReference>
<feature type="domain" description="Aminotransferase class V" evidence="9">
    <location>
        <begin position="21"/>
        <end position="384"/>
    </location>
</feature>
<keyword evidence="5" id="KW-0663">Pyridoxal phosphate</keyword>
<evidence type="ECO:0000313" key="10">
    <source>
        <dbReference type="EMBL" id="SDF22301.1"/>
    </source>
</evidence>
<dbReference type="Gene3D" id="1.10.260.50">
    <property type="match status" value="1"/>
</dbReference>
<accession>A0A1G7JBK1</accession>
<dbReference type="InterPro" id="IPR015424">
    <property type="entry name" value="PyrdxlP-dep_Trfase"/>
</dbReference>
<evidence type="ECO:0000256" key="5">
    <source>
        <dbReference type="ARBA" id="ARBA00022898"/>
    </source>
</evidence>
<dbReference type="Proteomes" id="UP000198748">
    <property type="component" value="Unassembled WGS sequence"/>
</dbReference>
<dbReference type="EMBL" id="FNAN01000009">
    <property type="protein sequence ID" value="SDF22301.1"/>
    <property type="molecule type" value="Genomic_DNA"/>
</dbReference>
<evidence type="ECO:0000313" key="11">
    <source>
        <dbReference type="Proteomes" id="UP000198748"/>
    </source>
</evidence>
<reference evidence="11" key="1">
    <citation type="submission" date="2016-10" db="EMBL/GenBank/DDBJ databases">
        <authorList>
            <person name="Varghese N."/>
            <person name="Submissions S."/>
        </authorList>
    </citation>
    <scope>NUCLEOTIDE SEQUENCE [LARGE SCALE GENOMIC DNA]</scope>
    <source>
        <strain evidence="11">DSM 25329</strain>
    </source>
</reference>
<keyword evidence="6" id="KW-0408">Iron</keyword>
<dbReference type="GO" id="GO:0051536">
    <property type="term" value="F:iron-sulfur cluster binding"/>
    <property type="evidence" value="ECO:0007669"/>
    <property type="project" value="UniProtKB-KW"/>
</dbReference>
<dbReference type="InterPro" id="IPR015421">
    <property type="entry name" value="PyrdxlP-dep_Trfase_major"/>
</dbReference>
<evidence type="ECO:0000256" key="7">
    <source>
        <dbReference type="ARBA" id="ARBA00023014"/>
    </source>
</evidence>
<evidence type="ECO:0000256" key="2">
    <source>
        <dbReference type="ARBA" id="ARBA00006490"/>
    </source>
</evidence>
<evidence type="ECO:0000256" key="1">
    <source>
        <dbReference type="ARBA" id="ARBA00001933"/>
    </source>
</evidence>
<dbReference type="Gene3D" id="3.40.640.10">
    <property type="entry name" value="Type I PLP-dependent aspartate aminotransferase-like (Major domain)"/>
    <property type="match status" value="1"/>
</dbReference>
<evidence type="ECO:0000256" key="8">
    <source>
        <dbReference type="ARBA" id="ARBA00050776"/>
    </source>
</evidence>
<evidence type="ECO:0000256" key="6">
    <source>
        <dbReference type="ARBA" id="ARBA00023004"/>
    </source>
</evidence>
<dbReference type="AlphaFoldDB" id="A0A1G7JBK1"/>
<keyword evidence="11" id="KW-1185">Reference proteome</keyword>
<comment type="catalytic activity">
    <reaction evidence="8">
        <text>(sulfur carrier)-H + L-cysteine = (sulfur carrier)-SH + L-alanine</text>
        <dbReference type="Rhea" id="RHEA:43892"/>
        <dbReference type="Rhea" id="RHEA-COMP:14737"/>
        <dbReference type="Rhea" id="RHEA-COMP:14739"/>
        <dbReference type="ChEBI" id="CHEBI:29917"/>
        <dbReference type="ChEBI" id="CHEBI:35235"/>
        <dbReference type="ChEBI" id="CHEBI:57972"/>
        <dbReference type="ChEBI" id="CHEBI:64428"/>
        <dbReference type="EC" id="2.8.1.7"/>
    </reaction>
</comment>